<proteinExistence type="predicted"/>
<gene>
    <name evidence="1" type="ORF">ES288_D12G113200v1</name>
</gene>
<evidence type="ECO:0000313" key="1">
    <source>
        <dbReference type="EMBL" id="TYG40686.1"/>
    </source>
</evidence>
<dbReference type="EMBL" id="CM017712">
    <property type="protein sequence ID" value="TYG40686.1"/>
    <property type="molecule type" value="Genomic_DNA"/>
</dbReference>
<organism evidence="1 2">
    <name type="scientific">Gossypium darwinii</name>
    <name type="common">Darwin's cotton</name>
    <name type="synonym">Gossypium barbadense var. darwinii</name>
    <dbReference type="NCBI Taxonomy" id="34276"/>
    <lineage>
        <taxon>Eukaryota</taxon>
        <taxon>Viridiplantae</taxon>
        <taxon>Streptophyta</taxon>
        <taxon>Embryophyta</taxon>
        <taxon>Tracheophyta</taxon>
        <taxon>Spermatophyta</taxon>
        <taxon>Magnoliopsida</taxon>
        <taxon>eudicotyledons</taxon>
        <taxon>Gunneridae</taxon>
        <taxon>Pentapetalae</taxon>
        <taxon>rosids</taxon>
        <taxon>malvids</taxon>
        <taxon>Malvales</taxon>
        <taxon>Malvaceae</taxon>
        <taxon>Malvoideae</taxon>
        <taxon>Gossypium</taxon>
    </lineage>
</organism>
<protein>
    <recommendedName>
        <fullName evidence="3">Reverse transcriptase zinc-binding domain-containing protein</fullName>
    </recommendedName>
</protein>
<reference evidence="1 2" key="1">
    <citation type="submission" date="2019-06" db="EMBL/GenBank/DDBJ databases">
        <title>WGS assembly of Gossypium darwinii.</title>
        <authorList>
            <person name="Chen Z.J."/>
            <person name="Sreedasyam A."/>
            <person name="Ando A."/>
            <person name="Song Q."/>
            <person name="De L."/>
            <person name="Hulse-Kemp A."/>
            <person name="Ding M."/>
            <person name="Ye W."/>
            <person name="Kirkbride R."/>
            <person name="Jenkins J."/>
            <person name="Plott C."/>
            <person name="Lovell J."/>
            <person name="Lin Y.-M."/>
            <person name="Vaughn R."/>
            <person name="Liu B."/>
            <person name="Li W."/>
            <person name="Simpson S."/>
            <person name="Scheffler B."/>
            <person name="Saski C."/>
            <person name="Grover C."/>
            <person name="Hu G."/>
            <person name="Conover J."/>
            <person name="Carlson J."/>
            <person name="Shu S."/>
            <person name="Boston L."/>
            <person name="Williams M."/>
            <person name="Peterson D."/>
            <person name="Mcgee K."/>
            <person name="Jones D."/>
            <person name="Wendel J."/>
            <person name="Stelly D."/>
            <person name="Grimwood J."/>
            <person name="Schmutz J."/>
        </authorList>
    </citation>
    <scope>NUCLEOTIDE SEQUENCE [LARGE SCALE GENOMIC DNA]</scope>
    <source>
        <strain evidence="1">1808015.09</strain>
    </source>
</reference>
<dbReference type="AlphaFoldDB" id="A0A5D2A9S7"/>
<accession>A0A5D2A9S7</accession>
<sequence>MRRMWWACKDKRRGWAMLTWDKVCLSKGMGGLGFRDIRLFNIALLGRQVWKLLTVKDTLCYNVLSSKYFPDGDLFHSKKVEKPSFTWNSIAIAARDLKDGFGWQIGNGGKIDIHKDNWAFEGLNGELICDISHIVHERKVHEMWDN</sequence>
<evidence type="ECO:0008006" key="3">
    <source>
        <dbReference type="Google" id="ProtNLM"/>
    </source>
</evidence>
<name>A0A5D2A9S7_GOSDA</name>
<keyword evidence="2" id="KW-1185">Reference proteome</keyword>
<evidence type="ECO:0000313" key="2">
    <source>
        <dbReference type="Proteomes" id="UP000323506"/>
    </source>
</evidence>
<dbReference type="Proteomes" id="UP000323506">
    <property type="component" value="Chromosome D12"/>
</dbReference>